<dbReference type="GO" id="GO:0008139">
    <property type="term" value="F:nuclear localization sequence binding"/>
    <property type="evidence" value="ECO:0007669"/>
    <property type="project" value="TreeGrafter"/>
</dbReference>
<evidence type="ECO:0000313" key="23">
    <source>
        <dbReference type="EMBL" id="GFR65265.1"/>
    </source>
</evidence>
<keyword evidence="15" id="KW-0539">Nucleus</keyword>
<evidence type="ECO:0000256" key="12">
    <source>
        <dbReference type="ARBA" id="ARBA00023125"/>
    </source>
</evidence>
<dbReference type="GO" id="GO:0006606">
    <property type="term" value="P:protein import into nucleus"/>
    <property type="evidence" value="ECO:0007669"/>
    <property type="project" value="TreeGrafter"/>
</dbReference>
<evidence type="ECO:0000256" key="4">
    <source>
        <dbReference type="ARBA" id="ARBA00022448"/>
    </source>
</evidence>
<dbReference type="FunFam" id="4.10.1060.10:FF:000001">
    <property type="entry name" value="Nuclear pore complex protein Nup153"/>
    <property type="match status" value="2"/>
</dbReference>
<keyword evidence="14" id="KW-0472">Membrane</keyword>
<feature type="region of interest" description="Disordered" evidence="21">
    <location>
        <begin position="941"/>
        <end position="963"/>
    </location>
</feature>
<feature type="compositionally biased region" description="Polar residues" evidence="21">
    <location>
        <begin position="865"/>
        <end position="880"/>
    </location>
</feature>
<dbReference type="GO" id="GO:0017056">
    <property type="term" value="F:structural constituent of nuclear pore"/>
    <property type="evidence" value="ECO:0007669"/>
    <property type="project" value="TreeGrafter"/>
</dbReference>
<dbReference type="InterPro" id="IPR026054">
    <property type="entry name" value="Nucleoporin"/>
</dbReference>
<evidence type="ECO:0000256" key="6">
    <source>
        <dbReference type="ARBA" id="ARBA00022737"/>
    </source>
</evidence>
<feature type="region of interest" description="Disordered" evidence="21">
    <location>
        <begin position="364"/>
        <end position="412"/>
    </location>
</feature>
<evidence type="ECO:0000256" key="15">
    <source>
        <dbReference type="ARBA" id="ARBA00023242"/>
    </source>
</evidence>
<keyword evidence="24" id="KW-1185">Reference proteome</keyword>
<dbReference type="GO" id="GO:0003677">
    <property type="term" value="F:DNA binding"/>
    <property type="evidence" value="ECO:0007669"/>
    <property type="project" value="UniProtKB-KW"/>
</dbReference>
<evidence type="ECO:0000256" key="21">
    <source>
        <dbReference type="SAM" id="MobiDB-lite"/>
    </source>
</evidence>
<dbReference type="InterPro" id="IPR013913">
    <property type="entry name" value="Nup153_N"/>
</dbReference>
<keyword evidence="11" id="KW-0811">Translocation</keyword>
<feature type="compositionally biased region" description="Low complexity" evidence="21">
    <location>
        <begin position="941"/>
        <end position="958"/>
    </location>
</feature>
<dbReference type="Proteomes" id="UP000762676">
    <property type="component" value="Unassembled WGS sequence"/>
</dbReference>
<keyword evidence="6" id="KW-0677">Repeat</keyword>
<evidence type="ECO:0000256" key="16">
    <source>
        <dbReference type="ARBA" id="ARBA00060842"/>
    </source>
</evidence>
<proteinExistence type="inferred from homology"/>
<evidence type="ECO:0000256" key="8">
    <source>
        <dbReference type="ARBA" id="ARBA00022816"/>
    </source>
</evidence>
<dbReference type="EMBL" id="BMAT01007483">
    <property type="protein sequence ID" value="GFR65265.1"/>
    <property type="molecule type" value="Genomic_DNA"/>
</dbReference>
<keyword evidence="7 20" id="KW-0863">Zinc-finger</keyword>
<gene>
    <name evidence="23" type="ORF">ElyMa_003652600</name>
</gene>
<evidence type="ECO:0000256" key="14">
    <source>
        <dbReference type="ARBA" id="ARBA00023136"/>
    </source>
</evidence>
<evidence type="ECO:0000256" key="2">
    <source>
        <dbReference type="ARBA" id="ARBA00004126"/>
    </source>
</evidence>
<evidence type="ECO:0000256" key="11">
    <source>
        <dbReference type="ARBA" id="ARBA00023010"/>
    </source>
</evidence>
<feature type="region of interest" description="Disordered" evidence="21">
    <location>
        <begin position="1208"/>
        <end position="1243"/>
    </location>
</feature>
<dbReference type="Pfam" id="PF08604">
    <property type="entry name" value="Nup153"/>
    <property type="match status" value="1"/>
</dbReference>
<dbReference type="GO" id="GO:0031965">
    <property type="term" value="C:nuclear membrane"/>
    <property type="evidence" value="ECO:0007669"/>
    <property type="project" value="UniProtKB-SubCell"/>
</dbReference>
<dbReference type="GO" id="GO:0005643">
    <property type="term" value="C:nuclear pore"/>
    <property type="evidence" value="ECO:0007669"/>
    <property type="project" value="UniProtKB-SubCell"/>
</dbReference>
<evidence type="ECO:0000256" key="1">
    <source>
        <dbReference type="ARBA" id="ARBA00001947"/>
    </source>
</evidence>
<keyword evidence="13" id="KW-0906">Nuclear pore complex</keyword>
<reference evidence="23 24" key="1">
    <citation type="journal article" date="2021" name="Elife">
        <title>Chloroplast acquisition without the gene transfer in kleptoplastic sea slugs, Plakobranchus ocellatus.</title>
        <authorList>
            <person name="Maeda T."/>
            <person name="Takahashi S."/>
            <person name="Yoshida T."/>
            <person name="Shimamura S."/>
            <person name="Takaki Y."/>
            <person name="Nagai Y."/>
            <person name="Toyoda A."/>
            <person name="Suzuki Y."/>
            <person name="Arimoto A."/>
            <person name="Ishii H."/>
            <person name="Satoh N."/>
            <person name="Nishiyama T."/>
            <person name="Hasebe M."/>
            <person name="Maruyama T."/>
            <person name="Minagawa J."/>
            <person name="Obokata J."/>
            <person name="Shigenobu S."/>
        </authorList>
    </citation>
    <scope>NUCLEOTIDE SEQUENCE [LARGE SCALE GENOMIC DNA]</scope>
</reference>
<protein>
    <recommendedName>
        <fullName evidence="17">Nuclear pore complex protein Nup153</fullName>
    </recommendedName>
    <alternativeName>
        <fullName evidence="19">153 kDa nucleoporin</fullName>
    </alternativeName>
    <alternativeName>
        <fullName evidence="18">Nucleoporin Nup153</fullName>
    </alternativeName>
</protein>
<comment type="caution">
    <text evidence="23">The sequence shown here is derived from an EMBL/GenBank/DDBJ whole genome shotgun (WGS) entry which is preliminary data.</text>
</comment>
<dbReference type="Gene3D" id="4.10.1060.10">
    <property type="entry name" value="Zinc finger, RanBP2-type"/>
    <property type="match status" value="2"/>
</dbReference>
<feature type="compositionally biased region" description="Polar residues" evidence="21">
    <location>
        <begin position="461"/>
        <end position="472"/>
    </location>
</feature>
<evidence type="ECO:0000256" key="7">
    <source>
        <dbReference type="ARBA" id="ARBA00022771"/>
    </source>
</evidence>
<keyword evidence="12" id="KW-0238">DNA-binding</keyword>
<evidence type="ECO:0000256" key="13">
    <source>
        <dbReference type="ARBA" id="ARBA00023132"/>
    </source>
</evidence>
<dbReference type="GO" id="GO:0051028">
    <property type="term" value="P:mRNA transport"/>
    <property type="evidence" value="ECO:0007669"/>
    <property type="project" value="UniProtKB-KW"/>
</dbReference>
<comment type="cofactor">
    <cofactor evidence="1">
        <name>Zn(2+)</name>
        <dbReference type="ChEBI" id="CHEBI:29105"/>
    </cofactor>
</comment>
<evidence type="ECO:0000256" key="20">
    <source>
        <dbReference type="PROSITE-ProRule" id="PRU00322"/>
    </source>
</evidence>
<organism evidence="23 24">
    <name type="scientific">Elysia marginata</name>
    <dbReference type="NCBI Taxonomy" id="1093978"/>
    <lineage>
        <taxon>Eukaryota</taxon>
        <taxon>Metazoa</taxon>
        <taxon>Spiralia</taxon>
        <taxon>Lophotrochozoa</taxon>
        <taxon>Mollusca</taxon>
        <taxon>Gastropoda</taxon>
        <taxon>Heterobranchia</taxon>
        <taxon>Euthyneura</taxon>
        <taxon>Panpulmonata</taxon>
        <taxon>Sacoglossa</taxon>
        <taxon>Placobranchoidea</taxon>
        <taxon>Plakobranchidae</taxon>
        <taxon>Elysia</taxon>
    </lineage>
</organism>
<keyword evidence="9" id="KW-0862">Zinc</keyword>
<dbReference type="PROSITE" id="PS01358">
    <property type="entry name" value="ZF_RANBP2_1"/>
    <property type="match status" value="2"/>
</dbReference>
<keyword evidence="4" id="KW-0813">Transport</keyword>
<feature type="domain" description="RanBP2-type" evidence="22">
    <location>
        <begin position="698"/>
        <end position="727"/>
    </location>
</feature>
<evidence type="ECO:0000259" key="22">
    <source>
        <dbReference type="PROSITE" id="PS50199"/>
    </source>
</evidence>
<feature type="region of interest" description="Disordered" evidence="21">
    <location>
        <begin position="453"/>
        <end position="540"/>
    </location>
</feature>
<feature type="compositionally biased region" description="Polar residues" evidence="21">
    <location>
        <begin position="12"/>
        <end position="21"/>
    </location>
</feature>
<keyword evidence="8" id="KW-0509">mRNA transport</keyword>
<dbReference type="InterPro" id="IPR001876">
    <property type="entry name" value="Znf_RanBP2"/>
</dbReference>
<evidence type="ECO:0000256" key="3">
    <source>
        <dbReference type="ARBA" id="ARBA00004567"/>
    </source>
</evidence>
<evidence type="ECO:0000256" key="10">
    <source>
        <dbReference type="ARBA" id="ARBA00022927"/>
    </source>
</evidence>
<sequence length="1243" mass="127532">MFTLPGDGCNGPISQSPSFRVSTSNDVDYVSRVNEVQGQQSRLPLQGATAPVRCGLGGKPTMDEEGPAPNVNIAALEQQNFSWHAKDKESPISRLTNAFQQRTIKKAIDPAVLRMSDSYLEESVDTASNAAPSQLMMSTTIPKKHFSKSVQETQLWSPEGARLRKALVPPVKDKPAFNAFLFASPSSKAGTGFGDSSFYSGKTCYGGSSARRKKSLNTSLPYQSSLPLRKQVTAQKLNTSLNATTSSTAQRILETLDRMSTPLGDAKKIPQEESTNDSIISFTPSSYRRTSSIGSLRSVTRPLQLPSRGPPTSQLKALSQAELARNRNKVSSVDRRQADVQNSDFIVTQVISIVEPSVVREPIRPSLPREQPTCQVAASSGKLKSKKFSQHVSNRKDEDEPVPETPNLRTDFTLPITNINPISFSQSTKEATSVASSIPSRIDASALQFTFSTPIEERRPSTSNQSVNNSHQGFKFSSPIKASHAKVNAAGAEGGSKTSSEPAVGASSELPPVNFTGPVPAWGSTAPKPKHGSPDIGGTSSSFKSYSKWSGFNNGSSAASDVSSAAGFSLSPASSLKSGSVMDILGGKSSSSGAATTVTVTPQNGADNLLSSEGVKPVATTTTKLSGTPKVPPPQETDSLMAKFMQPSGSWECDVCMLSNKPEATKCIACEALKPGGVSTSEAIDSSNNSLSAMFKKPQGTWECDICMVQNAPSASRCIACEAPKPGLEAAGIVSKKAESSSSTVAIAPGGGFVFNSLPTGSTSSGTSVFKFGNSVSTPASSMPASGGFVFGQTKASSSFSASTTMTSTNSTGGFKFGASATSAQSTGVTAVSQSTAVAVSSFGSPNLNKTSTSLSNAAEPFQFGGSQNSTSDSTKSDNVSAVVEVTPVEKSNSYTNSGNSNSNKLSASGFVFGGMSGTPAVSSLTSSTMQGAISQPQSTFSFSASNSSASHPSPAAPLTNVKPSSGLFQFGATPTGPSANSSTGLGMAPSLVSNKSLTNGGFGAPASSSQTDFALSESANANTGIPSFGGFGQSTVPSIEGSSGLTGKRTSAIEGGAPSAKMFNFGSSNKESTSNGGFHFGGAAQSSAPGFGVNAAAASAPAPSGGFTFAMAAPKPSGPAAGGGFQFSTDIPQSSGFNFGQAAAAAMKPPEQSATSLNFKAGGMTANFNFGGVGQPSSAPFQFAAKPAENAASAAATFTAPQIPQLNGPGFGSVPSNMGSFNLGAGEPQRKVKKAIRRIQRR</sequence>
<feature type="domain" description="RanBP2-type" evidence="22">
    <location>
        <begin position="647"/>
        <end position="676"/>
    </location>
</feature>
<dbReference type="Pfam" id="PF00641">
    <property type="entry name" value="Zn_ribbon_RanBP"/>
    <property type="match status" value="2"/>
</dbReference>
<evidence type="ECO:0000256" key="17">
    <source>
        <dbReference type="ARBA" id="ARBA00068609"/>
    </source>
</evidence>
<evidence type="ECO:0000256" key="9">
    <source>
        <dbReference type="ARBA" id="ARBA00022833"/>
    </source>
</evidence>
<accession>A0AAV4EX33</accession>
<keyword evidence="10" id="KW-0653">Protein transport</keyword>
<comment type="subcellular location">
    <subcellularLocation>
        <location evidence="2">Nucleus membrane</location>
    </subcellularLocation>
    <subcellularLocation>
        <location evidence="3">Nucleus</location>
        <location evidence="3">Nuclear pore complex</location>
    </subcellularLocation>
</comment>
<dbReference type="SMART" id="SM00547">
    <property type="entry name" value="ZnF_RBZ"/>
    <property type="match status" value="2"/>
</dbReference>
<dbReference type="InterPro" id="IPR036443">
    <property type="entry name" value="Znf_RanBP2_sf"/>
</dbReference>
<dbReference type="GO" id="GO:0008270">
    <property type="term" value="F:zinc ion binding"/>
    <property type="evidence" value="ECO:0007669"/>
    <property type="project" value="UniProtKB-KW"/>
</dbReference>
<evidence type="ECO:0000313" key="24">
    <source>
        <dbReference type="Proteomes" id="UP000762676"/>
    </source>
</evidence>
<dbReference type="PANTHER" id="PTHR23193:SF23">
    <property type="entry name" value="NUCLEAR PORE COMPLEX PROTEIN NUP153"/>
    <property type="match status" value="1"/>
</dbReference>
<dbReference type="AlphaFoldDB" id="A0AAV4EX33"/>
<comment type="similarity">
    <text evidence="16">Belongs to the NUP153 family.</text>
</comment>
<dbReference type="GO" id="GO:0006405">
    <property type="term" value="P:RNA export from nucleus"/>
    <property type="evidence" value="ECO:0007669"/>
    <property type="project" value="TreeGrafter"/>
</dbReference>
<name>A0AAV4EX33_9GAST</name>
<keyword evidence="5" id="KW-0479">Metal-binding</keyword>
<feature type="compositionally biased region" description="Basic residues" evidence="21">
    <location>
        <begin position="1232"/>
        <end position="1243"/>
    </location>
</feature>
<dbReference type="PROSITE" id="PS50199">
    <property type="entry name" value="ZF_RANBP2_2"/>
    <property type="match status" value="2"/>
</dbReference>
<dbReference type="PANTHER" id="PTHR23193">
    <property type="entry name" value="NUCLEAR PORE COMPLEX PROTEIN NUP"/>
    <property type="match status" value="1"/>
</dbReference>
<dbReference type="SUPFAM" id="SSF90209">
    <property type="entry name" value="Ran binding protein zinc finger-like"/>
    <property type="match status" value="2"/>
</dbReference>
<evidence type="ECO:0000256" key="18">
    <source>
        <dbReference type="ARBA" id="ARBA00078197"/>
    </source>
</evidence>
<feature type="region of interest" description="Disordered" evidence="21">
    <location>
        <begin position="1"/>
        <end position="21"/>
    </location>
</feature>
<feature type="region of interest" description="Disordered" evidence="21">
    <location>
        <begin position="859"/>
        <end position="881"/>
    </location>
</feature>
<evidence type="ECO:0000256" key="5">
    <source>
        <dbReference type="ARBA" id="ARBA00022723"/>
    </source>
</evidence>
<evidence type="ECO:0000256" key="19">
    <source>
        <dbReference type="ARBA" id="ARBA00079437"/>
    </source>
</evidence>